<dbReference type="SUPFAM" id="SSF50998">
    <property type="entry name" value="Quinoprotein alcohol dehydrogenase-like"/>
    <property type="match status" value="1"/>
</dbReference>
<dbReference type="InterPro" id="IPR009056">
    <property type="entry name" value="Cyt_c-like_dom"/>
</dbReference>
<dbReference type="SUPFAM" id="SSF46626">
    <property type="entry name" value="Cytochrome c"/>
    <property type="match status" value="1"/>
</dbReference>
<dbReference type="InterPro" id="IPR002372">
    <property type="entry name" value="PQQ_rpt_dom"/>
</dbReference>
<evidence type="ECO:0000256" key="5">
    <source>
        <dbReference type="ARBA" id="ARBA00022729"/>
    </source>
</evidence>
<feature type="region of interest" description="Disordered" evidence="9">
    <location>
        <begin position="766"/>
        <end position="789"/>
    </location>
</feature>
<reference evidence="12" key="2">
    <citation type="journal article" date="2024" name="Antonie Van Leeuwenhoek">
        <title>Roseihalotalea indica gen. nov., sp. nov., a halophilic Bacteroidetes from mesopelagic Southwest Indian Ocean with higher carbohydrate metabolic potential.</title>
        <authorList>
            <person name="Chen B."/>
            <person name="Zhang M."/>
            <person name="Lin D."/>
            <person name="Ye J."/>
            <person name="Tang K."/>
        </authorList>
    </citation>
    <scope>NUCLEOTIDE SEQUENCE</scope>
    <source>
        <strain evidence="12">TK19036</strain>
    </source>
</reference>
<keyword evidence="10" id="KW-0812">Transmembrane</keyword>
<name>A0AA49GM96_9BACT</name>
<keyword evidence="6" id="KW-0560">Oxidoreductase</keyword>
<evidence type="ECO:0000313" key="12">
    <source>
        <dbReference type="EMBL" id="WKN34816.1"/>
    </source>
</evidence>
<evidence type="ECO:0000256" key="4">
    <source>
        <dbReference type="ARBA" id="ARBA00022723"/>
    </source>
</evidence>
<dbReference type="Gene3D" id="1.10.760.10">
    <property type="entry name" value="Cytochrome c-like domain"/>
    <property type="match status" value="1"/>
</dbReference>
<evidence type="ECO:0000256" key="2">
    <source>
        <dbReference type="ARBA" id="ARBA00008156"/>
    </source>
</evidence>
<dbReference type="GO" id="GO:0016491">
    <property type="term" value="F:oxidoreductase activity"/>
    <property type="evidence" value="ECO:0007669"/>
    <property type="project" value="UniProtKB-KW"/>
</dbReference>
<dbReference type="PANTHER" id="PTHR32303">
    <property type="entry name" value="QUINOPROTEIN ALCOHOL DEHYDROGENASE (CYTOCHROME C)"/>
    <property type="match status" value="1"/>
</dbReference>
<dbReference type="SMART" id="SM00564">
    <property type="entry name" value="PQQ"/>
    <property type="match status" value="5"/>
</dbReference>
<sequence>MNLNRSEKLSSNTRALVWKTALLLVAGGVIGWLLISGFGRKYLYGNDRSSVTKQHKTWQDYGGGADQSKYVVLDEIDKSNVDQLEVAWFYPTGDDRVYQFNPLVVDSVMYVLAKNNSLVALNARTGEEIWIHANLPGMARRGINYWESEDRQDRRLIFQINNYLQAIDAQTGKSILSFGENGLVDLREGLGRDPKTITRAQSGTPGKIFENLLLLGGGTGESYMSTPGYLRAYNVVTGERVWTFHTIPLPGEFGYDTWPKDAHKYIGGVNTWGEISVDVERGIAYYPLGSPTYDYYGGDRIGSNLFGNCILALDARTGKRIWHYQTVHHDLWDYDLSAAPQLLTVDHEGKEVDVVAVATKNGFLYVFNRETGEPLWPIEERPVPPSEVPGEEAWPTQPYPTVLPPISRQGMTSEDITPFFLTPEERAEWKAKIDSMQTGFFIPLSDKKATVSLPGAVGGVSWGNTASNPEKGMFYALSIDYPSFYGKLGRRDAPRPGEPTKEEQIAGGQNIYAQNCQVCHGEDRAGAIGPSLLNLRSQFNYDQFQQLVAAGRGEMPAFSHINEDQMKNLYSFLEGNSRGMFFGMGDDENATPDGPVVASGGVPGGLERREVVGPASMGFRMGPEEFGDPYPEDAEAPSVRYYIPPGWGLQYPYVIGPPWSSIVAYDLNEGTVKWRKPIGQDLEAAKEGGKNTGVPRAQRNGMVVTSTGLVFSTAKDGKIYAFDADNGEVLWTGELPRATEGIPAMYEVGGRNYLVVCATSSFRWGRGEEEAPSDEPTPQGGYVVYALPE</sequence>
<dbReference type="GO" id="GO:0020037">
    <property type="term" value="F:heme binding"/>
    <property type="evidence" value="ECO:0007669"/>
    <property type="project" value="InterPro"/>
</dbReference>
<comment type="similarity">
    <text evidence="2">Belongs to the bacterial PQQ dehydrogenase family.</text>
</comment>
<evidence type="ECO:0000259" key="11">
    <source>
        <dbReference type="PROSITE" id="PS51007"/>
    </source>
</evidence>
<keyword evidence="3 8" id="KW-0349">Heme</keyword>
<evidence type="ECO:0000256" key="3">
    <source>
        <dbReference type="ARBA" id="ARBA00022617"/>
    </source>
</evidence>
<evidence type="ECO:0000256" key="9">
    <source>
        <dbReference type="SAM" id="MobiDB-lite"/>
    </source>
</evidence>
<dbReference type="Gene3D" id="2.140.10.10">
    <property type="entry name" value="Quinoprotein alcohol dehydrogenase-like superfamily"/>
    <property type="match status" value="2"/>
</dbReference>
<dbReference type="GO" id="GO:0009055">
    <property type="term" value="F:electron transfer activity"/>
    <property type="evidence" value="ECO:0007669"/>
    <property type="project" value="InterPro"/>
</dbReference>
<evidence type="ECO:0000256" key="7">
    <source>
        <dbReference type="ARBA" id="ARBA00023004"/>
    </source>
</evidence>
<keyword evidence="5" id="KW-0732">Signal</keyword>
<evidence type="ECO:0000256" key="10">
    <source>
        <dbReference type="SAM" id="Phobius"/>
    </source>
</evidence>
<dbReference type="InterPro" id="IPR018391">
    <property type="entry name" value="PQQ_b-propeller_rpt"/>
</dbReference>
<dbReference type="AlphaFoldDB" id="A0AA49GM96"/>
<feature type="transmembrane region" description="Helical" evidence="10">
    <location>
        <begin position="21"/>
        <end position="39"/>
    </location>
</feature>
<dbReference type="Pfam" id="PF01011">
    <property type="entry name" value="PQQ"/>
    <property type="match status" value="2"/>
</dbReference>
<dbReference type="PROSITE" id="PS51007">
    <property type="entry name" value="CYTC"/>
    <property type="match status" value="1"/>
</dbReference>
<dbReference type="GO" id="GO:0046872">
    <property type="term" value="F:metal ion binding"/>
    <property type="evidence" value="ECO:0007669"/>
    <property type="project" value="UniProtKB-KW"/>
</dbReference>
<protein>
    <submittedName>
        <fullName evidence="12">PQQ-binding-like beta-propeller repeat protein</fullName>
    </submittedName>
</protein>
<evidence type="ECO:0000256" key="6">
    <source>
        <dbReference type="ARBA" id="ARBA00023002"/>
    </source>
</evidence>
<accession>A0AA49GM96</accession>
<dbReference type="EMBL" id="CP120682">
    <property type="protein sequence ID" value="WKN34816.1"/>
    <property type="molecule type" value="Genomic_DNA"/>
</dbReference>
<gene>
    <name evidence="12" type="ORF">K4G66_20800</name>
</gene>
<keyword evidence="10" id="KW-1133">Transmembrane helix</keyword>
<feature type="domain" description="Cytochrome c" evidence="11">
    <location>
        <begin position="503"/>
        <end position="577"/>
    </location>
</feature>
<reference evidence="12" key="1">
    <citation type="journal article" date="2023" name="Comput. Struct. Biotechnol. J.">
        <title>Discovery of a novel marine Bacteroidetes with a rich repertoire of carbohydrate-active enzymes.</title>
        <authorList>
            <person name="Chen B."/>
            <person name="Liu G."/>
            <person name="Chen Q."/>
            <person name="Wang H."/>
            <person name="Liu L."/>
            <person name="Tang K."/>
        </authorList>
    </citation>
    <scope>NUCLEOTIDE SEQUENCE</scope>
    <source>
        <strain evidence="12">TK19036</strain>
    </source>
</reference>
<keyword evidence="10" id="KW-0472">Membrane</keyword>
<proteinExistence type="inferred from homology"/>
<evidence type="ECO:0000256" key="8">
    <source>
        <dbReference type="PROSITE-ProRule" id="PRU00433"/>
    </source>
</evidence>
<dbReference type="InterPro" id="IPR036909">
    <property type="entry name" value="Cyt_c-like_dom_sf"/>
</dbReference>
<comment type="cofactor">
    <cofactor evidence="1">
        <name>pyrroloquinoline quinone</name>
        <dbReference type="ChEBI" id="CHEBI:58442"/>
    </cofactor>
</comment>
<organism evidence="12">
    <name type="scientific">Roseihalotalea indica</name>
    <dbReference type="NCBI Taxonomy" id="2867963"/>
    <lineage>
        <taxon>Bacteria</taxon>
        <taxon>Pseudomonadati</taxon>
        <taxon>Bacteroidota</taxon>
        <taxon>Cytophagia</taxon>
        <taxon>Cytophagales</taxon>
        <taxon>Catalimonadaceae</taxon>
        <taxon>Roseihalotalea</taxon>
    </lineage>
</organism>
<dbReference type="InterPro" id="IPR011047">
    <property type="entry name" value="Quinoprotein_ADH-like_sf"/>
</dbReference>
<keyword evidence="4 8" id="KW-0479">Metal-binding</keyword>
<dbReference type="PANTHER" id="PTHR32303:SF4">
    <property type="entry name" value="QUINOPROTEIN GLUCOSE DEHYDROGENASE"/>
    <property type="match status" value="1"/>
</dbReference>
<evidence type="ECO:0000256" key="1">
    <source>
        <dbReference type="ARBA" id="ARBA00001931"/>
    </source>
</evidence>
<keyword evidence="7 8" id="KW-0408">Iron</keyword>